<dbReference type="OrthoDB" id="46768at2"/>
<name>A0A3N4VXP0_9GAMM</name>
<dbReference type="InterPro" id="IPR036388">
    <property type="entry name" value="WH-like_DNA-bd_sf"/>
</dbReference>
<feature type="domain" description="HTH arsR-type" evidence="2">
    <location>
        <begin position="1"/>
        <end position="94"/>
    </location>
</feature>
<accession>A0A3N4VXP0</accession>
<evidence type="ECO:0000313" key="3">
    <source>
        <dbReference type="EMBL" id="RPE81897.1"/>
    </source>
</evidence>
<organism evidence="3 4">
    <name type="scientific">Vulcaniibacterium tengchongense</name>
    <dbReference type="NCBI Taxonomy" id="1273429"/>
    <lineage>
        <taxon>Bacteria</taxon>
        <taxon>Pseudomonadati</taxon>
        <taxon>Pseudomonadota</taxon>
        <taxon>Gammaproteobacteria</taxon>
        <taxon>Lysobacterales</taxon>
        <taxon>Lysobacteraceae</taxon>
        <taxon>Vulcaniibacterium</taxon>
    </lineage>
</organism>
<dbReference type="SUPFAM" id="SSF46785">
    <property type="entry name" value="Winged helix' DNA-binding domain"/>
    <property type="match status" value="1"/>
</dbReference>
<dbReference type="GO" id="GO:0003700">
    <property type="term" value="F:DNA-binding transcription factor activity"/>
    <property type="evidence" value="ECO:0007669"/>
    <property type="project" value="InterPro"/>
</dbReference>
<dbReference type="RefSeq" id="WP_123769408.1">
    <property type="nucleotide sequence ID" value="NZ_RKQN01000001.1"/>
</dbReference>
<evidence type="ECO:0000313" key="4">
    <source>
        <dbReference type="Proteomes" id="UP000269708"/>
    </source>
</evidence>
<dbReference type="EMBL" id="RKQN01000001">
    <property type="protein sequence ID" value="RPE81897.1"/>
    <property type="molecule type" value="Genomic_DNA"/>
</dbReference>
<dbReference type="PROSITE" id="PS50987">
    <property type="entry name" value="HTH_ARSR_2"/>
    <property type="match status" value="1"/>
</dbReference>
<evidence type="ECO:0000256" key="1">
    <source>
        <dbReference type="SAM" id="MobiDB-lite"/>
    </source>
</evidence>
<feature type="compositionally biased region" description="Low complexity" evidence="1">
    <location>
        <begin position="126"/>
        <end position="137"/>
    </location>
</feature>
<sequence length="137" mass="15464">MVEHDDRLDTVFGALADPTRRAMLHRLAQRELSVGELAAPFDISLAAASKHIKVLERAGLVKREIRGRIHLCRLDAQPMHAGLEWLRHYERFWNRRLDALDALLRAEDRGDGGSAAKRAATRKGATRSARPAPRSRR</sequence>
<evidence type="ECO:0000259" key="2">
    <source>
        <dbReference type="PROSITE" id="PS50987"/>
    </source>
</evidence>
<proteinExistence type="predicted"/>
<dbReference type="AlphaFoldDB" id="A0A3N4VXP0"/>
<gene>
    <name evidence="3" type="ORF">EDC50_1099</name>
</gene>
<dbReference type="PRINTS" id="PR00778">
    <property type="entry name" value="HTHARSR"/>
</dbReference>
<reference evidence="3 4" key="1">
    <citation type="submission" date="2018-11" db="EMBL/GenBank/DDBJ databases">
        <title>Genomic Encyclopedia of Type Strains, Phase IV (KMG-IV): sequencing the most valuable type-strain genomes for metagenomic binning, comparative biology and taxonomic classification.</title>
        <authorList>
            <person name="Goeker M."/>
        </authorList>
    </citation>
    <scope>NUCLEOTIDE SEQUENCE [LARGE SCALE GENOMIC DNA]</scope>
    <source>
        <strain evidence="3 4">DSM 25623</strain>
    </source>
</reference>
<dbReference type="InterPro" id="IPR001845">
    <property type="entry name" value="HTH_ArsR_DNA-bd_dom"/>
</dbReference>
<dbReference type="InterPro" id="IPR011991">
    <property type="entry name" value="ArsR-like_HTH"/>
</dbReference>
<dbReference type="PANTHER" id="PTHR38600">
    <property type="entry name" value="TRANSCRIPTIONAL REGULATORY PROTEIN"/>
    <property type="match status" value="1"/>
</dbReference>
<dbReference type="InterPro" id="IPR036390">
    <property type="entry name" value="WH_DNA-bd_sf"/>
</dbReference>
<dbReference type="NCBIfam" id="NF033788">
    <property type="entry name" value="HTH_metalloreg"/>
    <property type="match status" value="1"/>
</dbReference>
<keyword evidence="4" id="KW-1185">Reference proteome</keyword>
<dbReference type="PANTHER" id="PTHR38600:SF2">
    <property type="entry name" value="SLL0088 PROTEIN"/>
    <property type="match status" value="1"/>
</dbReference>
<feature type="region of interest" description="Disordered" evidence="1">
    <location>
        <begin position="109"/>
        <end position="137"/>
    </location>
</feature>
<protein>
    <submittedName>
        <fullName evidence="3">ArsR family transcriptional regulator</fullName>
    </submittedName>
</protein>
<comment type="caution">
    <text evidence="3">The sequence shown here is derived from an EMBL/GenBank/DDBJ whole genome shotgun (WGS) entry which is preliminary data.</text>
</comment>
<dbReference type="Gene3D" id="1.10.10.10">
    <property type="entry name" value="Winged helix-like DNA-binding domain superfamily/Winged helix DNA-binding domain"/>
    <property type="match status" value="1"/>
</dbReference>
<dbReference type="Proteomes" id="UP000269708">
    <property type="component" value="Unassembled WGS sequence"/>
</dbReference>
<dbReference type="SMART" id="SM00418">
    <property type="entry name" value="HTH_ARSR"/>
    <property type="match status" value="1"/>
</dbReference>
<dbReference type="Pfam" id="PF12840">
    <property type="entry name" value="HTH_20"/>
    <property type="match status" value="1"/>
</dbReference>
<dbReference type="CDD" id="cd00090">
    <property type="entry name" value="HTH_ARSR"/>
    <property type="match status" value="1"/>
</dbReference>